<dbReference type="Gene3D" id="3.20.20.450">
    <property type="entry name" value="EAL domain"/>
    <property type="match status" value="1"/>
</dbReference>
<evidence type="ECO:0000259" key="1">
    <source>
        <dbReference type="PROSITE" id="PS50883"/>
    </source>
</evidence>
<sequence>MDMTYKEENGKLQNELTEKNNNAYKWINPIFRGERDSQTQLFNKKTVINKIEKHLIESLNKDFIGNHSFLLIDIDNLKRINETCGHIYGDIVLETFAAYLAQSIEEEDIIGRIDGDGFVVIHNNIKSQDDIFYIAETICSLVREKLPGLKADVKLTVSIGISIFPKDGTTYEELFQKADIALNKAKISGKDKFVLYNSELNSNIFEGEMEQKRNKKKKKQNYEDILDAEKRLLNYTFDILSEDNSVEVSINKIFTEIGKFYNLSRITIFEDETINQKARVSYEWLNDGISPCILIPETDSLSQQYKSIFTNNSIYYFDDITKVDINPELKQLYEQMGIKSFVQCAIYDSNQFIGTINFEDCERTRIWPKSLLNTLLIITKVVSNYILQLRNKEELNNEIFFTQAMLNNQKLSNYAIKAGTYELLYVSEYTEKLFPNVKLGELCYNAIFGRSKPCAACPLNGLDHANKRYSVEAYNKKLGAWLSTTASTVDMPNGQKMNLLCSSDVTGFMERVKSKDNLTGLLTLSKFEAEAMKLIASSKEFQYAIVYSDFDKFKYINDEWGYSIGNDILKFYAEKISKHLYPMELFCRISGDIFVCLLLYKNKEEILDRIKIIFQAINQDYRTYFPKINPIIISGIYFMTKEDKVLSIAMDKANMARKRLKGFHKSTLSIYDENLHKTITKEKMIENRMHTALTSHEFIVYMQPKIELRSLNITGAEALVRWKTRNGEIMNPSEFIPIFEKNGFILELDFYVYEEAFKMLRRWLDMGKNPVIISVNVSRLHIDDDLFIQKLEYLIRKYNLPTNLIEIEITESIFLNGLDRLKRFLGNLREKGFLISIDDFGSGFSSLNLLKTLPVDILKLDKDFLTYDVMDDKDKIVIANIINLAKGLGLKVISEGVETLDQARFLKENHCDMVQGYFFYKPMPMEELEKLLF</sequence>
<dbReference type="SUPFAM" id="SSF55781">
    <property type="entry name" value="GAF domain-like"/>
    <property type="match status" value="1"/>
</dbReference>
<dbReference type="EMBL" id="CP048000">
    <property type="protein sequence ID" value="QHQ62354.1"/>
    <property type="molecule type" value="Genomic_DNA"/>
</dbReference>
<dbReference type="InterPro" id="IPR029787">
    <property type="entry name" value="Nucleotide_cyclase"/>
</dbReference>
<dbReference type="Gene3D" id="3.30.450.40">
    <property type="match status" value="1"/>
</dbReference>
<dbReference type="Proteomes" id="UP000464314">
    <property type="component" value="Chromosome"/>
</dbReference>
<dbReference type="InterPro" id="IPR000160">
    <property type="entry name" value="GGDEF_dom"/>
</dbReference>
<dbReference type="CDD" id="cd01948">
    <property type="entry name" value="EAL"/>
    <property type="match status" value="1"/>
</dbReference>
<proteinExistence type="predicted"/>
<dbReference type="AlphaFoldDB" id="A0A6P1TMX8"/>
<dbReference type="InterPro" id="IPR043128">
    <property type="entry name" value="Rev_trsase/Diguanyl_cyclase"/>
</dbReference>
<dbReference type="GO" id="GO:0071111">
    <property type="term" value="F:cyclic-guanylate-specific phosphodiesterase activity"/>
    <property type="evidence" value="ECO:0007669"/>
    <property type="project" value="InterPro"/>
</dbReference>
<name>A0A6P1TMX8_9FIRM</name>
<dbReference type="InterPro" id="IPR050706">
    <property type="entry name" value="Cyclic-di-GMP_PDE-like"/>
</dbReference>
<accession>A0A6P1TMX8</accession>
<dbReference type="SMART" id="SM00052">
    <property type="entry name" value="EAL"/>
    <property type="match status" value="1"/>
</dbReference>
<dbReference type="SMART" id="SM00267">
    <property type="entry name" value="GGDEF"/>
    <property type="match status" value="2"/>
</dbReference>
<keyword evidence="4" id="KW-1185">Reference proteome</keyword>
<evidence type="ECO:0000313" key="3">
    <source>
        <dbReference type="EMBL" id="QHQ62354.1"/>
    </source>
</evidence>
<dbReference type="NCBIfam" id="TIGR00254">
    <property type="entry name" value="GGDEF"/>
    <property type="match status" value="2"/>
</dbReference>
<dbReference type="InterPro" id="IPR001633">
    <property type="entry name" value="EAL_dom"/>
</dbReference>
<dbReference type="Pfam" id="PF00563">
    <property type="entry name" value="EAL"/>
    <property type="match status" value="1"/>
</dbReference>
<dbReference type="InterPro" id="IPR029016">
    <property type="entry name" value="GAF-like_dom_sf"/>
</dbReference>
<feature type="domain" description="GGDEF" evidence="2">
    <location>
        <begin position="541"/>
        <end position="673"/>
    </location>
</feature>
<protein>
    <submittedName>
        <fullName evidence="3">EAL domain-containing protein</fullName>
    </submittedName>
</protein>
<feature type="domain" description="GGDEF" evidence="2">
    <location>
        <begin position="65"/>
        <end position="198"/>
    </location>
</feature>
<evidence type="ECO:0000313" key="4">
    <source>
        <dbReference type="Proteomes" id="UP000464314"/>
    </source>
</evidence>
<dbReference type="PANTHER" id="PTHR33121">
    <property type="entry name" value="CYCLIC DI-GMP PHOSPHODIESTERASE PDEF"/>
    <property type="match status" value="1"/>
</dbReference>
<dbReference type="CDD" id="cd01949">
    <property type="entry name" value="GGDEF"/>
    <property type="match status" value="2"/>
</dbReference>
<dbReference type="Pfam" id="PF00990">
    <property type="entry name" value="GGDEF"/>
    <property type="match status" value="2"/>
</dbReference>
<dbReference type="PANTHER" id="PTHR33121:SF70">
    <property type="entry name" value="SIGNALING PROTEIN YKOW"/>
    <property type="match status" value="1"/>
</dbReference>
<dbReference type="PROSITE" id="PS50883">
    <property type="entry name" value="EAL"/>
    <property type="match status" value="1"/>
</dbReference>
<dbReference type="SUPFAM" id="SSF141868">
    <property type="entry name" value="EAL domain-like"/>
    <property type="match status" value="1"/>
</dbReference>
<organism evidence="3 4">
    <name type="scientific">Anaerocolumna sedimenticola</name>
    <dbReference type="NCBI Taxonomy" id="2696063"/>
    <lineage>
        <taxon>Bacteria</taxon>
        <taxon>Bacillati</taxon>
        <taxon>Bacillota</taxon>
        <taxon>Clostridia</taxon>
        <taxon>Lachnospirales</taxon>
        <taxon>Lachnospiraceae</taxon>
        <taxon>Anaerocolumna</taxon>
    </lineage>
</organism>
<reference evidence="3 4" key="1">
    <citation type="submission" date="2020-01" db="EMBL/GenBank/DDBJ databases">
        <title>Genome analysis of Anaerocolumna sp. CBA3638.</title>
        <authorList>
            <person name="Kim J."/>
            <person name="Roh S.W."/>
        </authorList>
    </citation>
    <scope>NUCLEOTIDE SEQUENCE [LARGE SCALE GENOMIC DNA]</scope>
    <source>
        <strain evidence="3 4">CBA3638</strain>
    </source>
</reference>
<dbReference type="InterPro" id="IPR035919">
    <property type="entry name" value="EAL_sf"/>
</dbReference>
<evidence type="ECO:0000259" key="2">
    <source>
        <dbReference type="PROSITE" id="PS50887"/>
    </source>
</evidence>
<dbReference type="SUPFAM" id="SSF55073">
    <property type="entry name" value="Nucleotide cyclase"/>
    <property type="match status" value="2"/>
</dbReference>
<feature type="domain" description="EAL" evidence="1">
    <location>
        <begin position="682"/>
        <end position="933"/>
    </location>
</feature>
<dbReference type="Gene3D" id="3.30.70.270">
    <property type="match status" value="2"/>
</dbReference>
<dbReference type="KEGG" id="anr:Ana3638_17480"/>
<dbReference type="PROSITE" id="PS50887">
    <property type="entry name" value="GGDEF"/>
    <property type="match status" value="2"/>
</dbReference>
<gene>
    <name evidence="3" type="ORF">Ana3638_17480</name>
</gene>